<sequence length="130" mass="14545">MERSTSYASGCTWGRPLRLFTHVHEKFSMMSKAPCKRLTFTVCGARGDNLVNSYDTLLKPDPFLLRSFAVVAHNYNQCCQAYTSLVLGFRPRIEIESIVKIQSIPQLPTPGLSTDFKHGSANYMVVPIDG</sequence>
<comment type="caution">
    <text evidence="1">The sequence shown here is derived from an EMBL/GenBank/DDBJ whole genome shotgun (WGS) entry which is preliminary data.</text>
</comment>
<dbReference type="AlphaFoldDB" id="A0AAN9LMR1"/>
<proteinExistence type="predicted"/>
<dbReference type="EMBL" id="JAYMYQ010000004">
    <property type="protein sequence ID" value="KAK7338819.1"/>
    <property type="molecule type" value="Genomic_DNA"/>
</dbReference>
<keyword evidence="2" id="KW-1185">Reference proteome</keyword>
<evidence type="ECO:0000313" key="1">
    <source>
        <dbReference type="EMBL" id="KAK7338819.1"/>
    </source>
</evidence>
<name>A0AAN9LMR1_CANGL</name>
<dbReference type="Proteomes" id="UP001367508">
    <property type="component" value="Unassembled WGS sequence"/>
</dbReference>
<organism evidence="1 2">
    <name type="scientific">Canavalia gladiata</name>
    <name type="common">Sword bean</name>
    <name type="synonym">Dolichos gladiatus</name>
    <dbReference type="NCBI Taxonomy" id="3824"/>
    <lineage>
        <taxon>Eukaryota</taxon>
        <taxon>Viridiplantae</taxon>
        <taxon>Streptophyta</taxon>
        <taxon>Embryophyta</taxon>
        <taxon>Tracheophyta</taxon>
        <taxon>Spermatophyta</taxon>
        <taxon>Magnoliopsida</taxon>
        <taxon>eudicotyledons</taxon>
        <taxon>Gunneridae</taxon>
        <taxon>Pentapetalae</taxon>
        <taxon>rosids</taxon>
        <taxon>fabids</taxon>
        <taxon>Fabales</taxon>
        <taxon>Fabaceae</taxon>
        <taxon>Papilionoideae</taxon>
        <taxon>50 kb inversion clade</taxon>
        <taxon>NPAAA clade</taxon>
        <taxon>indigoferoid/millettioid clade</taxon>
        <taxon>Phaseoleae</taxon>
        <taxon>Canavalia</taxon>
    </lineage>
</organism>
<accession>A0AAN9LMR1</accession>
<protein>
    <submittedName>
        <fullName evidence="1">Uncharacterized protein</fullName>
    </submittedName>
</protein>
<reference evidence="1 2" key="1">
    <citation type="submission" date="2024-01" db="EMBL/GenBank/DDBJ databases">
        <title>The genomes of 5 underutilized Papilionoideae crops provide insights into root nodulation and disease resistanc.</title>
        <authorList>
            <person name="Jiang F."/>
        </authorList>
    </citation>
    <scope>NUCLEOTIDE SEQUENCE [LARGE SCALE GENOMIC DNA]</scope>
    <source>
        <strain evidence="1">LVBAO_FW01</strain>
        <tissue evidence="1">Leaves</tissue>
    </source>
</reference>
<evidence type="ECO:0000313" key="2">
    <source>
        <dbReference type="Proteomes" id="UP001367508"/>
    </source>
</evidence>
<gene>
    <name evidence="1" type="ORF">VNO77_19451</name>
</gene>